<dbReference type="AlphaFoldDB" id="A0A0A9DWP8"/>
<proteinExistence type="predicted"/>
<sequence>MLHTINRIYFRNLTKNVNQIHKKLSIYHFYKLDREHYFPAQPTETRMISFYFHKILFPKPKSMSPE</sequence>
<evidence type="ECO:0000313" key="1">
    <source>
        <dbReference type="EMBL" id="JAD92226.1"/>
    </source>
</evidence>
<dbReference type="EMBL" id="GBRH01205669">
    <property type="protein sequence ID" value="JAD92226.1"/>
    <property type="molecule type" value="Transcribed_RNA"/>
</dbReference>
<name>A0A0A9DWP8_ARUDO</name>
<protein>
    <submittedName>
        <fullName evidence="1">Uncharacterized protein</fullName>
    </submittedName>
</protein>
<organism evidence="1">
    <name type="scientific">Arundo donax</name>
    <name type="common">Giant reed</name>
    <name type="synonym">Donax arundinaceus</name>
    <dbReference type="NCBI Taxonomy" id="35708"/>
    <lineage>
        <taxon>Eukaryota</taxon>
        <taxon>Viridiplantae</taxon>
        <taxon>Streptophyta</taxon>
        <taxon>Embryophyta</taxon>
        <taxon>Tracheophyta</taxon>
        <taxon>Spermatophyta</taxon>
        <taxon>Magnoliopsida</taxon>
        <taxon>Liliopsida</taxon>
        <taxon>Poales</taxon>
        <taxon>Poaceae</taxon>
        <taxon>PACMAD clade</taxon>
        <taxon>Arundinoideae</taxon>
        <taxon>Arundineae</taxon>
        <taxon>Arundo</taxon>
    </lineage>
</organism>
<reference evidence="1" key="1">
    <citation type="submission" date="2014-09" db="EMBL/GenBank/DDBJ databases">
        <authorList>
            <person name="Magalhaes I.L.F."/>
            <person name="Oliveira U."/>
            <person name="Santos F.R."/>
            <person name="Vidigal T.H.D.A."/>
            <person name="Brescovit A.D."/>
            <person name="Santos A.J."/>
        </authorList>
    </citation>
    <scope>NUCLEOTIDE SEQUENCE</scope>
    <source>
        <tissue evidence="1">Shoot tissue taken approximately 20 cm above the soil surface</tissue>
    </source>
</reference>
<accession>A0A0A9DWP8</accession>
<reference evidence="1" key="2">
    <citation type="journal article" date="2015" name="Data Brief">
        <title>Shoot transcriptome of the giant reed, Arundo donax.</title>
        <authorList>
            <person name="Barrero R.A."/>
            <person name="Guerrero F.D."/>
            <person name="Moolhuijzen P."/>
            <person name="Goolsby J.A."/>
            <person name="Tidwell J."/>
            <person name="Bellgard S.E."/>
            <person name="Bellgard M.I."/>
        </authorList>
    </citation>
    <scope>NUCLEOTIDE SEQUENCE</scope>
    <source>
        <tissue evidence="1">Shoot tissue taken approximately 20 cm above the soil surface</tissue>
    </source>
</reference>